<sequence length="291" mass="31323">MARILAIGTATLDLIFTLARYPDEDAELRASGLCISPGGNAANTLIVLGQLGHTCAFGGVLADGPEATPILERLARHQIDLTACRAVRGRPPTSCVLLSLEGGSRTIVHYRDLPEYSGDDFGRIDLASFDWVHFEARDGPETVRMIRRLRESRPDLPCSVEVEKPRPGIEAVFADAMLLIFSRAYAGHRGFDAPHPFLLRMREQAPHADLIVTWGKEGAYGLDSRGAIHHSPAYPPVEVKDTLGAGDTFNAGLIDAYLKSLGLAEALSQACRLSGKKCGQIGLEGLAGKGR</sequence>
<proteinExistence type="inferred from homology"/>
<evidence type="ECO:0000256" key="4">
    <source>
        <dbReference type="RuleBase" id="RU003704"/>
    </source>
</evidence>
<evidence type="ECO:0000256" key="2">
    <source>
        <dbReference type="ARBA" id="ARBA00022679"/>
    </source>
</evidence>
<evidence type="ECO:0000256" key="3">
    <source>
        <dbReference type="ARBA" id="ARBA00022777"/>
    </source>
</evidence>
<dbReference type="PANTHER" id="PTHR42774">
    <property type="entry name" value="PHOSPHOTRANSFERASE SYSTEM TRANSPORT PROTEIN"/>
    <property type="match status" value="1"/>
</dbReference>
<dbReference type="SUPFAM" id="SSF53613">
    <property type="entry name" value="Ribokinase-like"/>
    <property type="match status" value="1"/>
</dbReference>
<dbReference type="PROSITE" id="PS00584">
    <property type="entry name" value="PFKB_KINASES_2"/>
    <property type="match status" value="1"/>
</dbReference>
<dbReference type="PRINTS" id="PR00990">
    <property type="entry name" value="RIBOKINASE"/>
</dbReference>
<dbReference type="InterPro" id="IPR052562">
    <property type="entry name" value="Ketohexokinase-related"/>
</dbReference>
<dbReference type="GO" id="GO:0016301">
    <property type="term" value="F:kinase activity"/>
    <property type="evidence" value="ECO:0007669"/>
    <property type="project" value="UniProtKB-KW"/>
</dbReference>
<dbReference type="InterPro" id="IPR011611">
    <property type="entry name" value="PfkB_dom"/>
</dbReference>
<feature type="domain" description="Carbohydrate kinase PfkB" evidence="5">
    <location>
        <begin position="1"/>
        <end position="282"/>
    </location>
</feature>
<keyword evidence="7" id="KW-1185">Reference proteome</keyword>
<dbReference type="InterPro" id="IPR002173">
    <property type="entry name" value="Carboh/pur_kinase_PfkB_CS"/>
</dbReference>
<dbReference type="Proteomes" id="UP000334340">
    <property type="component" value="Unassembled WGS sequence"/>
</dbReference>
<evidence type="ECO:0000259" key="5">
    <source>
        <dbReference type="Pfam" id="PF00294"/>
    </source>
</evidence>
<evidence type="ECO:0000313" key="7">
    <source>
        <dbReference type="Proteomes" id="UP000334340"/>
    </source>
</evidence>
<dbReference type="PANTHER" id="PTHR42774:SF3">
    <property type="entry name" value="KETOHEXOKINASE"/>
    <property type="match status" value="1"/>
</dbReference>
<accession>A0A564ZJJ4</accession>
<organism evidence="6 7">
    <name type="scientific">Candidatus Methylomirabilis lanthanidiphila</name>
    <dbReference type="NCBI Taxonomy" id="2211376"/>
    <lineage>
        <taxon>Bacteria</taxon>
        <taxon>Candidatus Methylomirabilota</taxon>
        <taxon>Candidatus Methylomirabilia</taxon>
        <taxon>Candidatus Methylomirabilales</taxon>
        <taxon>Candidatus Methylomirabilaceae</taxon>
        <taxon>Candidatus Methylomirabilis</taxon>
    </lineage>
</organism>
<name>A0A564ZJJ4_9BACT</name>
<dbReference type="AlphaFoldDB" id="A0A564ZJJ4"/>
<dbReference type="Gene3D" id="3.40.1190.20">
    <property type="match status" value="1"/>
</dbReference>
<dbReference type="InterPro" id="IPR002139">
    <property type="entry name" value="Ribo/fructo_kinase"/>
</dbReference>
<gene>
    <name evidence="6" type="ORF">MELA_01859</name>
</gene>
<keyword evidence="3 4" id="KW-0418">Kinase</keyword>
<comment type="similarity">
    <text evidence="1 4">Belongs to the carbohydrate kinase PfkB family.</text>
</comment>
<dbReference type="EMBL" id="CABIKM010000026">
    <property type="protein sequence ID" value="VUZ85474.1"/>
    <property type="molecule type" value="Genomic_DNA"/>
</dbReference>
<protein>
    <submittedName>
        <fullName evidence="6">Ketohexokinase</fullName>
    </submittedName>
</protein>
<dbReference type="Pfam" id="PF00294">
    <property type="entry name" value="PfkB"/>
    <property type="match status" value="1"/>
</dbReference>
<reference evidence="6 7" key="1">
    <citation type="submission" date="2019-07" db="EMBL/GenBank/DDBJ databases">
        <authorList>
            <person name="Cremers G."/>
        </authorList>
    </citation>
    <scope>NUCLEOTIDE SEQUENCE [LARGE SCALE GENOMIC DNA]</scope>
</reference>
<evidence type="ECO:0000256" key="1">
    <source>
        <dbReference type="ARBA" id="ARBA00010688"/>
    </source>
</evidence>
<dbReference type="InterPro" id="IPR029056">
    <property type="entry name" value="Ribokinase-like"/>
</dbReference>
<keyword evidence="2 4" id="KW-0808">Transferase</keyword>
<evidence type="ECO:0000313" key="6">
    <source>
        <dbReference type="EMBL" id="VUZ85474.1"/>
    </source>
</evidence>